<gene>
    <name evidence="2" type="ORF">HMPREF1978_01864</name>
</gene>
<evidence type="ECO:0000313" key="2">
    <source>
        <dbReference type="EMBL" id="ERH14347.1"/>
    </source>
</evidence>
<reference evidence="2 3" key="1">
    <citation type="submission" date="2013-08" db="EMBL/GenBank/DDBJ databases">
        <authorList>
            <person name="Weinstock G."/>
            <person name="Sodergren E."/>
            <person name="Wylie T."/>
            <person name="Fulton L."/>
            <person name="Fulton R."/>
            <person name="Fronick C."/>
            <person name="O'Laughlin M."/>
            <person name="Godfrey J."/>
            <person name="Miner T."/>
            <person name="Herter B."/>
            <person name="Appelbaum E."/>
            <person name="Cordes M."/>
            <person name="Lek S."/>
            <person name="Wollam A."/>
            <person name="Pepin K.H."/>
            <person name="Palsikar V.B."/>
            <person name="Mitreva M."/>
            <person name="Wilson R.K."/>
        </authorList>
    </citation>
    <scope>NUCLEOTIDE SEQUENCE [LARGE SCALE GENOMIC DNA]</scope>
    <source>
        <strain evidence="2 3">F0530</strain>
    </source>
</reference>
<dbReference type="AlphaFoldDB" id="U1R774"/>
<evidence type="ECO:0000256" key="1">
    <source>
        <dbReference type="SAM" id="MobiDB-lite"/>
    </source>
</evidence>
<sequence>MSGENHTLYLHKHRFTGSSPRERGKHTKQFSRAFKNRLIPA</sequence>
<protein>
    <submittedName>
        <fullName evidence="2">Uncharacterized protein</fullName>
    </submittedName>
</protein>
<proteinExistence type="predicted"/>
<evidence type="ECO:0000313" key="3">
    <source>
        <dbReference type="Proteomes" id="UP000016481"/>
    </source>
</evidence>
<dbReference type="AntiFam" id="ANF00057">
    <property type="entry name" value="Translation of E. coli type CRISPR repeat"/>
</dbReference>
<dbReference type="HOGENOM" id="CLU_3264333_0_0_11"/>
<dbReference type="EMBL" id="AWSC01000071">
    <property type="protein sequence ID" value="ERH14347.1"/>
    <property type="molecule type" value="Genomic_DNA"/>
</dbReference>
<comment type="caution">
    <text evidence="2">The sequence shown here is derived from an EMBL/GenBank/DDBJ whole genome shotgun (WGS) entry which is preliminary data.</text>
</comment>
<dbReference type="AntiFam" id="ANF00006">
    <property type="entry name" value="Translation of CRISPR region"/>
</dbReference>
<feature type="region of interest" description="Disordered" evidence="1">
    <location>
        <begin position="1"/>
        <end position="30"/>
    </location>
</feature>
<dbReference type="Proteomes" id="UP000016481">
    <property type="component" value="Unassembled WGS sequence"/>
</dbReference>
<organism evidence="2 3">
    <name type="scientific">Actinomyces graevenitzii F0530</name>
    <dbReference type="NCBI Taxonomy" id="1321817"/>
    <lineage>
        <taxon>Bacteria</taxon>
        <taxon>Bacillati</taxon>
        <taxon>Actinomycetota</taxon>
        <taxon>Actinomycetes</taxon>
        <taxon>Actinomycetales</taxon>
        <taxon>Actinomycetaceae</taxon>
        <taxon>Actinomyces</taxon>
    </lineage>
</organism>
<name>U1R774_9ACTO</name>
<accession>U1R774</accession>